<organism evidence="1 2">
    <name type="scientific">Cyphomyrmex costatus</name>
    <dbReference type="NCBI Taxonomy" id="456900"/>
    <lineage>
        <taxon>Eukaryota</taxon>
        <taxon>Metazoa</taxon>
        <taxon>Ecdysozoa</taxon>
        <taxon>Arthropoda</taxon>
        <taxon>Hexapoda</taxon>
        <taxon>Insecta</taxon>
        <taxon>Pterygota</taxon>
        <taxon>Neoptera</taxon>
        <taxon>Endopterygota</taxon>
        <taxon>Hymenoptera</taxon>
        <taxon>Apocrita</taxon>
        <taxon>Aculeata</taxon>
        <taxon>Formicoidea</taxon>
        <taxon>Formicidae</taxon>
        <taxon>Myrmicinae</taxon>
        <taxon>Cyphomyrmex</taxon>
    </lineage>
</organism>
<dbReference type="Proteomes" id="UP000078542">
    <property type="component" value="Unassembled WGS sequence"/>
</dbReference>
<name>A0A195C409_9HYME</name>
<accession>A0A195C409</accession>
<gene>
    <name evidence="1" type="ORF">ALC62_13709</name>
</gene>
<protein>
    <submittedName>
        <fullName evidence="1">Uncharacterized protein</fullName>
    </submittedName>
</protein>
<evidence type="ECO:0000313" key="1">
    <source>
        <dbReference type="EMBL" id="KYM95594.1"/>
    </source>
</evidence>
<feature type="non-terminal residue" evidence="1">
    <location>
        <position position="1"/>
    </location>
</feature>
<sequence length="92" mass="10552">QDVKRSLVRAYITQESSDSIGTNDKNKEVYKPRQWAILSQPRTIPHPRYGPSGRVRSRDRVCGTYQLIFPFAHGRHRSANHALDHGHENACN</sequence>
<proteinExistence type="predicted"/>
<dbReference type="AlphaFoldDB" id="A0A195C409"/>
<keyword evidence="2" id="KW-1185">Reference proteome</keyword>
<dbReference type="EMBL" id="KQ978287">
    <property type="protein sequence ID" value="KYM95594.1"/>
    <property type="molecule type" value="Genomic_DNA"/>
</dbReference>
<reference evidence="1 2" key="1">
    <citation type="submission" date="2016-03" db="EMBL/GenBank/DDBJ databases">
        <title>Cyphomyrmex costatus WGS genome.</title>
        <authorList>
            <person name="Nygaard S."/>
            <person name="Hu H."/>
            <person name="Boomsma J."/>
            <person name="Zhang G."/>
        </authorList>
    </citation>
    <scope>NUCLEOTIDE SEQUENCE [LARGE SCALE GENOMIC DNA]</scope>
    <source>
        <strain evidence="1">MS0001</strain>
        <tissue evidence="1">Whole body</tissue>
    </source>
</reference>
<evidence type="ECO:0000313" key="2">
    <source>
        <dbReference type="Proteomes" id="UP000078542"/>
    </source>
</evidence>